<name>A0A0C2WU00_AMAMK</name>
<dbReference type="OrthoDB" id="2687259at2759"/>
<feature type="compositionally biased region" description="Low complexity" evidence="1">
    <location>
        <begin position="758"/>
        <end position="775"/>
    </location>
</feature>
<feature type="region of interest" description="Disordered" evidence="1">
    <location>
        <begin position="47"/>
        <end position="138"/>
    </location>
</feature>
<feature type="region of interest" description="Disordered" evidence="1">
    <location>
        <begin position="748"/>
        <end position="779"/>
    </location>
</feature>
<evidence type="ECO:0000256" key="1">
    <source>
        <dbReference type="SAM" id="MobiDB-lite"/>
    </source>
</evidence>
<dbReference type="InterPro" id="IPR041078">
    <property type="entry name" value="Plavaka"/>
</dbReference>
<feature type="region of interest" description="Disordered" evidence="1">
    <location>
        <begin position="1143"/>
        <end position="1214"/>
    </location>
</feature>
<sequence>MSLLCPNIGCGKVYNTATSVRNHTRGCQNSTQLKTSIAKRTRYNETSVTHAAPGVQEPPENGNNPGMDVDPDEPAGNQDPEPERSPTPVVRPSGRPNRRIRLPKRYVNEPPPLPPQVEPNREPDIENNDQNNFGDDDRCWRYTERDAYGMYRGYRNHFPSYNPDNRLSLDHQCDSPNFSVATDHSEKRPWWAVFGNSLNEVKEALFAPFLNASTFRLMNWFYSGSNLKSFIELDRLVHTVLLAPDFDVTHLQGFRSSREAERLDKFVNETNSVFTASDGWIPTTLELPLPCEKIKHQSETAAPKFVIEEVYHRRIIEIIKSAVRQTAAEHFHIAPFTAYWKPSDDSPPERVFSEVYTADAFIEEQRRIDALPQPPGEEHEKVIIGLMLWSDSTRLANFGNASLWPVYLYIANQSKYVRVKPKSFAAHHVAYIPKLTDKFDDFYREVHGMPPSTELIMFLLLDDEFMHMYDHGIILEFVDGIKRWVFPRFFTHSADYPEKALLSCIKFLGKCPCPMCLIEKKSISRIGTERDRRQRVTLARDDSILRQERVENVRQSVFEQGLPLSSTYIEQTLGAESLTATRSAYSTKLLGRGVNFYSLFVPDLMHEVELGVWKALFKHLLRILHAYGNDTIQKLNSRYRAMPTFGNNTIRKFRQNVSGAKQLAARDYEDLLQCAIPAFDGLLPSAHNKIICELLFELATWHALAKLRLHTETTLKLLRGSTKRLGKDLRLFRSKVCPAYDTRELPAEETARRRRQAARPANLTSTMATTTSASAGGKAQAKRQIFNMETYKLHALGHYEGCIRQFGTSDNYNTQTGELEHCRVKRFYPRTSKAKYTQGISKQERREHALFQMSERLRVANENQTEDPQAGEDGQPQPIQQATVDFRSREPLPPTDPEKSYHISNETKFKLYIYDWLARESENPGLKNFILRLKTHLLVRLRNLQYNGDEYQFTDDELNDIIILDDTLYRHKVLRINYTTYDLRRDQDSVNPRNHADIKVLADEEGSNAMHPYWYARVLGVFHANIYLKSDASRKHQRVNFLWVRWFGRILDQPGGWKARCFHHVGFVDAHDEAAFGFVDPANVIHGVYLIPDFDGHSDNENSSRNWTQFYVNIFPDRDMVMRFRGGGIGHKTIRDAVNLSMNNLVSEDEREPMDEDETGEDEENNQEEEDENERDPELEEDGDETVSDNGDALGPEDGEDEAGDEERFNYGTL</sequence>
<dbReference type="EMBL" id="KN818302">
    <property type="protein sequence ID" value="KIL60241.1"/>
    <property type="molecule type" value="Genomic_DNA"/>
</dbReference>
<dbReference type="STRING" id="946122.A0A0C2WU00"/>
<evidence type="ECO:0000313" key="3">
    <source>
        <dbReference type="Proteomes" id="UP000054549"/>
    </source>
</evidence>
<proteinExistence type="predicted"/>
<gene>
    <name evidence="2" type="ORF">M378DRAFT_14307</name>
</gene>
<reference evidence="2 3" key="1">
    <citation type="submission" date="2014-04" db="EMBL/GenBank/DDBJ databases">
        <title>Evolutionary Origins and Diversification of the Mycorrhizal Mutualists.</title>
        <authorList>
            <consortium name="DOE Joint Genome Institute"/>
            <consortium name="Mycorrhizal Genomics Consortium"/>
            <person name="Kohler A."/>
            <person name="Kuo A."/>
            <person name="Nagy L.G."/>
            <person name="Floudas D."/>
            <person name="Copeland A."/>
            <person name="Barry K.W."/>
            <person name="Cichocki N."/>
            <person name="Veneault-Fourrey C."/>
            <person name="LaButti K."/>
            <person name="Lindquist E.A."/>
            <person name="Lipzen A."/>
            <person name="Lundell T."/>
            <person name="Morin E."/>
            <person name="Murat C."/>
            <person name="Riley R."/>
            <person name="Ohm R."/>
            <person name="Sun H."/>
            <person name="Tunlid A."/>
            <person name="Henrissat B."/>
            <person name="Grigoriev I.V."/>
            <person name="Hibbett D.S."/>
            <person name="Martin F."/>
        </authorList>
    </citation>
    <scope>NUCLEOTIDE SEQUENCE [LARGE SCALE GENOMIC DNA]</scope>
    <source>
        <strain evidence="2 3">Koide BX008</strain>
    </source>
</reference>
<dbReference type="HOGENOM" id="CLU_002498_0_1_1"/>
<evidence type="ECO:0000313" key="2">
    <source>
        <dbReference type="EMBL" id="KIL60241.1"/>
    </source>
</evidence>
<protein>
    <submittedName>
        <fullName evidence="2">Uncharacterized protein</fullName>
    </submittedName>
</protein>
<dbReference type="Pfam" id="PF18759">
    <property type="entry name" value="Plavaka"/>
    <property type="match status" value="1"/>
</dbReference>
<dbReference type="InParanoid" id="A0A0C2WU00"/>
<feature type="compositionally biased region" description="Acidic residues" evidence="1">
    <location>
        <begin position="1147"/>
        <end position="1187"/>
    </location>
</feature>
<dbReference type="Proteomes" id="UP000054549">
    <property type="component" value="Unassembled WGS sequence"/>
</dbReference>
<accession>A0A0C2WU00</accession>
<organism evidence="2 3">
    <name type="scientific">Amanita muscaria (strain Koide BX008)</name>
    <dbReference type="NCBI Taxonomy" id="946122"/>
    <lineage>
        <taxon>Eukaryota</taxon>
        <taxon>Fungi</taxon>
        <taxon>Dikarya</taxon>
        <taxon>Basidiomycota</taxon>
        <taxon>Agaricomycotina</taxon>
        <taxon>Agaricomycetes</taxon>
        <taxon>Agaricomycetidae</taxon>
        <taxon>Agaricales</taxon>
        <taxon>Pluteineae</taxon>
        <taxon>Amanitaceae</taxon>
        <taxon>Amanita</taxon>
    </lineage>
</organism>
<dbReference type="AlphaFoldDB" id="A0A0C2WU00"/>
<keyword evidence="3" id="KW-1185">Reference proteome</keyword>
<feature type="compositionally biased region" description="Acidic residues" evidence="1">
    <location>
        <begin position="1195"/>
        <end position="1205"/>
    </location>
</feature>